<dbReference type="InterPro" id="IPR008457">
    <property type="entry name" value="Cu-R_CopD_dom"/>
</dbReference>
<evidence type="ECO:0000313" key="5">
    <source>
        <dbReference type="EMBL" id="SMH64946.1"/>
    </source>
</evidence>
<name>A0A060ULB2_9PROT</name>
<keyword evidence="1" id="KW-1133">Transmembrane helix</keyword>
<proteinExistence type="predicted"/>
<dbReference type="Pfam" id="PF05425">
    <property type="entry name" value="CopD"/>
    <property type="match status" value="1"/>
</dbReference>
<protein>
    <submittedName>
        <fullName evidence="4">CopD family protein</fullName>
    </submittedName>
</protein>
<dbReference type="RefSeq" id="WP_051984701.1">
    <property type="nucleotide sequence ID" value="NZ_CCCS020000017.1"/>
</dbReference>
<gene>
    <name evidence="5" type="ORF">AFERRI_10980</name>
    <name evidence="3" type="ORF">AFERRI_240109</name>
    <name evidence="4" type="ORF">H2515_06785</name>
</gene>
<evidence type="ECO:0000313" key="6">
    <source>
        <dbReference type="Proteomes" id="UP000193925"/>
    </source>
</evidence>
<dbReference type="EMBL" id="CP059488">
    <property type="protein sequence ID" value="QQD73927.1"/>
    <property type="molecule type" value="Genomic_DNA"/>
</dbReference>
<reference evidence="4 7" key="4">
    <citation type="submission" date="2020-07" db="EMBL/GenBank/DDBJ databases">
        <title>Complete genome sequence analysis of Acidithiobacillus ferrivorans XJFY6S-08 reveals extreme environmental adaptation to alpine acid mine drainage.</title>
        <authorList>
            <person name="Yan L."/>
            <person name="Ni Y."/>
        </authorList>
    </citation>
    <scope>NUCLEOTIDE SEQUENCE [LARGE SCALE GENOMIC DNA]</scope>
    <source>
        <strain evidence="4 7">XJFY6S-08</strain>
    </source>
</reference>
<accession>A0A060ULB2</accession>
<feature type="transmembrane region" description="Helical" evidence="1">
    <location>
        <begin position="56"/>
        <end position="79"/>
    </location>
</feature>
<organism evidence="3">
    <name type="scientific">Acidithiobacillus ferrivorans</name>
    <dbReference type="NCBI Taxonomy" id="160808"/>
    <lineage>
        <taxon>Bacteria</taxon>
        <taxon>Pseudomonadati</taxon>
        <taxon>Pseudomonadota</taxon>
        <taxon>Acidithiobacillia</taxon>
        <taxon>Acidithiobacillales</taxon>
        <taxon>Acidithiobacillaceae</taxon>
        <taxon>Acidithiobacillus</taxon>
    </lineage>
</organism>
<feature type="transmembrane region" description="Helical" evidence="1">
    <location>
        <begin position="91"/>
        <end position="111"/>
    </location>
</feature>
<evidence type="ECO:0000256" key="1">
    <source>
        <dbReference type="SAM" id="Phobius"/>
    </source>
</evidence>
<evidence type="ECO:0000313" key="3">
    <source>
        <dbReference type="EMBL" id="CDQ09275.1"/>
    </source>
</evidence>
<reference evidence="3" key="1">
    <citation type="submission" date="2014-03" db="EMBL/GenBank/DDBJ databases">
        <authorList>
            <person name="Genoscope - CEA"/>
        </authorList>
    </citation>
    <scope>NUCLEOTIDE SEQUENCE [LARGE SCALE GENOMIC DNA]</scope>
    <source>
        <strain evidence="3">CF27</strain>
    </source>
</reference>
<dbReference type="GO" id="GO:0016020">
    <property type="term" value="C:membrane"/>
    <property type="evidence" value="ECO:0007669"/>
    <property type="project" value="InterPro"/>
</dbReference>
<keyword evidence="6" id="KW-1185">Reference proteome</keyword>
<evidence type="ECO:0000313" key="4">
    <source>
        <dbReference type="EMBL" id="QQD73927.1"/>
    </source>
</evidence>
<reference evidence="3" key="2">
    <citation type="submission" date="2014-07" db="EMBL/GenBank/DDBJ databases">
        <title>Initial genome analysis of the psychrotolerant acidophile Acidithiobacillus ferrivorans CF27: insights into iron and sulfur oxidation pathways and into biofilm formation.</title>
        <authorList>
            <person name="Talla E."/>
            <person name="Hedrich S."/>
            <person name="Mangenot S."/>
            <person name="Ji B."/>
            <person name="Johnson D.B."/>
            <person name="Barbe V."/>
            <person name="Bonnefoy V."/>
        </authorList>
    </citation>
    <scope>NUCLEOTIDE SEQUENCE [LARGE SCALE GENOMIC DNA]</scope>
    <source>
        <strain evidence="3">CF27</strain>
    </source>
</reference>
<keyword evidence="1" id="KW-0812">Transmembrane</keyword>
<dbReference type="EMBL" id="LT841305">
    <property type="protein sequence ID" value="SMH64946.1"/>
    <property type="molecule type" value="Genomic_DNA"/>
</dbReference>
<feature type="domain" description="Copper resistance protein D" evidence="2">
    <location>
        <begin position="52"/>
        <end position="153"/>
    </location>
</feature>
<evidence type="ECO:0000313" key="7">
    <source>
        <dbReference type="Proteomes" id="UP000595420"/>
    </source>
</evidence>
<dbReference type="AlphaFoldDB" id="A0A060ULB2"/>
<evidence type="ECO:0000259" key="2">
    <source>
        <dbReference type="Pfam" id="PF05425"/>
    </source>
</evidence>
<dbReference type="Proteomes" id="UP000595420">
    <property type="component" value="Chromosome"/>
</dbReference>
<feature type="transmembrane region" description="Helical" evidence="1">
    <location>
        <begin position="132"/>
        <end position="156"/>
    </location>
</feature>
<sequence>MPVNVLWIEQFVHIVAVVIWIGGLFFATVVLAPVLQAEIAQASTRIPLLHVILRRFFLWVWISGVVLLSSGYTMVPLFYGGFATLSAPISMMMLLGTIMVMLSLHVYFAPLKRLRRAVRDQDWKAGARALSQVRLVSGVNLLLSLVVILMGVWGMVGTPW</sequence>
<dbReference type="Proteomes" id="UP000193925">
    <property type="component" value="Chromosome AFERRI"/>
</dbReference>
<reference evidence="5 6" key="3">
    <citation type="submission" date="2017-03" db="EMBL/GenBank/DDBJ databases">
        <authorList>
            <person name="Regsiter A."/>
            <person name="William W."/>
        </authorList>
    </citation>
    <scope>NUCLEOTIDE SEQUENCE [LARGE SCALE GENOMIC DNA]</scope>
    <source>
        <strain evidence="5">PRJEB5721</strain>
    </source>
</reference>
<dbReference type="EMBL" id="CCCS020000017">
    <property type="protein sequence ID" value="CDQ09275.1"/>
    <property type="molecule type" value="Genomic_DNA"/>
</dbReference>
<feature type="transmembrane region" description="Helical" evidence="1">
    <location>
        <begin position="12"/>
        <end position="35"/>
    </location>
</feature>
<keyword evidence="1" id="KW-0472">Membrane</keyword>